<reference evidence="3 4" key="1">
    <citation type="submission" date="2020-01" db="EMBL/GenBank/DDBJ databases">
        <authorList>
            <consortium name="DOE Joint Genome Institute"/>
            <person name="Haridas S."/>
            <person name="Albert R."/>
            <person name="Binder M."/>
            <person name="Bloem J."/>
            <person name="Labutti K."/>
            <person name="Salamov A."/>
            <person name="Andreopoulos B."/>
            <person name="Baker S.E."/>
            <person name="Barry K."/>
            <person name="Bills G."/>
            <person name="Bluhm B.H."/>
            <person name="Cannon C."/>
            <person name="Castanera R."/>
            <person name="Culley D.E."/>
            <person name="Daum C."/>
            <person name="Ezra D."/>
            <person name="Gonzalez J.B."/>
            <person name="Henrissat B."/>
            <person name="Kuo A."/>
            <person name="Liang C."/>
            <person name="Lipzen A."/>
            <person name="Lutzoni F."/>
            <person name="Magnuson J."/>
            <person name="Mondo S."/>
            <person name="Nolan M."/>
            <person name="Ohm R."/>
            <person name="Pangilinan J."/>
            <person name="Park H.-J.H."/>
            <person name="Ramirez L."/>
            <person name="Alfaro M."/>
            <person name="Sun H."/>
            <person name="Tritt A."/>
            <person name="Yoshinaga Y."/>
            <person name="Zwiers L.-H.L."/>
            <person name="Turgeon B.G."/>
            <person name="Goodwin S.B."/>
            <person name="Spatafora J.W."/>
            <person name="Crous P.W."/>
            <person name="Grigoriev I.V."/>
        </authorList>
    </citation>
    <scope>NUCLEOTIDE SEQUENCE [LARGE SCALE GENOMIC DNA]</scope>
    <source>
        <strain evidence="3 4">CBS 611.86</strain>
    </source>
</reference>
<name>A0A7C8IGY0_9PLEO</name>
<gene>
    <name evidence="3" type="ORF">BDV95DRAFT_664388</name>
</gene>
<feature type="region of interest" description="Disordered" evidence="1">
    <location>
        <begin position="28"/>
        <end position="178"/>
    </location>
</feature>
<organism evidence="3 4">
    <name type="scientific">Massariosphaeria phaeospora</name>
    <dbReference type="NCBI Taxonomy" id="100035"/>
    <lineage>
        <taxon>Eukaryota</taxon>
        <taxon>Fungi</taxon>
        <taxon>Dikarya</taxon>
        <taxon>Ascomycota</taxon>
        <taxon>Pezizomycotina</taxon>
        <taxon>Dothideomycetes</taxon>
        <taxon>Pleosporomycetidae</taxon>
        <taxon>Pleosporales</taxon>
        <taxon>Pleosporales incertae sedis</taxon>
        <taxon>Massariosphaeria</taxon>
    </lineage>
</organism>
<comment type="caution">
    <text evidence="3">The sequence shown here is derived from an EMBL/GenBank/DDBJ whole genome shotgun (WGS) entry which is preliminary data.</text>
</comment>
<dbReference type="Pfam" id="PF11976">
    <property type="entry name" value="Rad60-SLD"/>
    <property type="match status" value="1"/>
</dbReference>
<dbReference type="AlphaFoldDB" id="A0A7C8IGY0"/>
<feature type="region of interest" description="Disordered" evidence="1">
    <location>
        <begin position="346"/>
        <end position="366"/>
    </location>
</feature>
<dbReference type="InterPro" id="IPR029071">
    <property type="entry name" value="Ubiquitin-like_domsf"/>
</dbReference>
<feature type="compositionally biased region" description="Low complexity" evidence="1">
    <location>
        <begin position="143"/>
        <end position="154"/>
    </location>
</feature>
<feature type="compositionally biased region" description="Basic and acidic residues" evidence="1">
    <location>
        <begin position="49"/>
        <end position="86"/>
    </location>
</feature>
<dbReference type="EMBL" id="JAADJZ010000003">
    <property type="protein sequence ID" value="KAF2876113.1"/>
    <property type="molecule type" value="Genomic_DNA"/>
</dbReference>
<dbReference type="Gene3D" id="3.10.20.90">
    <property type="entry name" value="Phosphatidylinositol 3-kinase Catalytic Subunit, Chain A, domain 1"/>
    <property type="match status" value="1"/>
</dbReference>
<evidence type="ECO:0000313" key="3">
    <source>
        <dbReference type="EMBL" id="KAF2876113.1"/>
    </source>
</evidence>
<dbReference type="InterPro" id="IPR022617">
    <property type="entry name" value="Rad60/SUMO-like_dom"/>
</dbReference>
<evidence type="ECO:0000259" key="2">
    <source>
        <dbReference type="Pfam" id="PF11976"/>
    </source>
</evidence>
<dbReference type="OrthoDB" id="3365399at2759"/>
<feature type="compositionally biased region" description="Pro residues" evidence="1">
    <location>
        <begin position="127"/>
        <end position="136"/>
    </location>
</feature>
<feature type="domain" description="Rad60/SUMO-like" evidence="2">
    <location>
        <begin position="371"/>
        <end position="440"/>
    </location>
</feature>
<protein>
    <submittedName>
        <fullName evidence="3">Ubiquitin-2 like Rad60 SUMO-like-domain-containing protein</fullName>
    </submittedName>
</protein>
<dbReference type="SUPFAM" id="SSF54236">
    <property type="entry name" value="Ubiquitin-like"/>
    <property type="match status" value="2"/>
</dbReference>
<evidence type="ECO:0000256" key="1">
    <source>
        <dbReference type="SAM" id="MobiDB-lite"/>
    </source>
</evidence>
<proteinExistence type="predicted"/>
<evidence type="ECO:0000313" key="4">
    <source>
        <dbReference type="Proteomes" id="UP000481861"/>
    </source>
</evidence>
<sequence>MTDTTGGASAPTKKRSFFKKALWQTEVKPDGEAGNIFSHANEYTSIVADETRRKNEEKNKLEAEQQRKTEEDRQRRAERERERKAEGGSAAKRRRISNEPEPHSGGSSLSTRADRKMSKGRSRTPLSPVPARPPPDSLSARYDSLTKSASSSDSLPRKPSQVIDLGDSGSDSEDNPYKQAIPLRSLKRALSEDVEEVQDPTLAALAAKARARAAANTPDAASRSNSGPALVQLFIQSEIPDAKPLLIKIKLDYTLEKARKAWCQQQKFTLEQSQAIFLTWKGNKLYDTTTIARLGVQVDRNGNIRVAGDTQIYDNEENLAKIALAAWTDEVFQAYKKRAAEEAAAKTKAAEAEEEPEPPPPEPEPVVKTTKIILKAPGRENFRLIVNPWTTFEYITAAYKKQGAIPDDQPITLTFDGERLKPMDEVRATEIEDMDAIEVLFR</sequence>
<accession>A0A7C8IGY0</accession>
<keyword evidence="4" id="KW-1185">Reference proteome</keyword>
<dbReference type="Proteomes" id="UP000481861">
    <property type="component" value="Unassembled WGS sequence"/>
</dbReference>